<dbReference type="Gene3D" id="3.40.960.10">
    <property type="entry name" value="VSR Endonuclease"/>
    <property type="match status" value="1"/>
</dbReference>
<feature type="domain" description="Restriction endonuclease type II-like" evidence="1">
    <location>
        <begin position="100"/>
        <end position="182"/>
    </location>
</feature>
<dbReference type="AlphaFoldDB" id="A0A7V7VSG6"/>
<dbReference type="SUPFAM" id="SSF52980">
    <property type="entry name" value="Restriction endonuclease-like"/>
    <property type="match status" value="1"/>
</dbReference>
<evidence type="ECO:0000259" key="1">
    <source>
        <dbReference type="Pfam" id="PF18741"/>
    </source>
</evidence>
<evidence type="ECO:0000313" key="3">
    <source>
        <dbReference type="Proteomes" id="UP000460650"/>
    </source>
</evidence>
<organism evidence="2 3">
    <name type="scientific">Brucella tritici</name>
    <dbReference type="NCBI Taxonomy" id="94626"/>
    <lineage>
        <taxon>Bacteria</taxon>
        <taxon>Pseudomonadati</taxon>
        <taxon>Pseudomonadota</taxon>
        <taxon>Alphaproteobacteria</taxon>
        <taxon>Hyphomicrobiales</taxon>
        <taxon>Brucellaceae</taxon>
        <taxon>Brucella/Ochrobactrum group</taxon>
        <taxon>Brucella</taxon>
    </lineage>
</organism>
<sequence length="195" mass="22415">MRRHIAARRGGAGGMNYSSKLLSDFSDEFHTWVESAVFHDTNKVEQPISELVDSPIEGTLLLATVAYMRLWGDNVVVTKRGKPESLYFYKQYTDPIANIIIPQLQIDQYRVDFFLTNAYAKDVKLIVECDGHDYHERTKQQAQRDKARDRHFQKDGYTILRYTGSEIFRSPFKCAAEITETLASLISRSNAGKRK</sequence>
<dbReference type="InterPro" id="IPR049468">
    <property type="entry name" value="Restrct_endonuc-II-like_dom"/>
</dbReference>
<name>A0A7V7VSG6_9HYPH</name>
<protein>
    <submittedName>
        <fullName evidence="2">DUF559 domain-containing protein</fullName>
    </submittedName>
</protein>
<dbReference type="Pfam" id="PF18741">
    <property type="entry name" value="MTES_1575"/>
    <property type="match status" value="1"/>
</dbReference>
<dbReference type="EMBL" id="WBVY01000004">
    <property type="protein sequence ID" value="KAB2655910.1"/>
    <property type="molecule type" value="Genomic_DNA"/>
</dbReference>
<dbReference type="InterPro" id="IPR011335">
    <property type="entry name" value="Restrct_endonuc-II-like"/>
</dbReference>
<proteinExistence type="predicted"/>
<accession>A0A7V7VSG6</accession>
<dbReference type="RefSeq" id="WP_151646696.1">
    <property type="nucleotide sequence ID" value="NZ_WBVY01000004.1"/>
</dbReference>
<evidence type="ECO:0000313" key="2">
    <source>
        <dbReference type="EMBL" id="KAB2655910.1"/>
    </source>
</evidence>
<dbReference type="Proteomes" id="UP000460650">
    <property type="component" value="Unassembled WGS sequence"/>
</dbReference>
<comment type="caution">
    <text evidence="2">The sequence shown here is derived from an EMBL/GenBank/DDBJ whole genome shotgun (WGS) entry which is preliminary data.</text>
</comment>
<reference evidence="2 3" key="1">
    <citation type="submission" date="2019-09" db="EMBL/GenBank/DDBJ databases">
        <title>Taxonomic organization of the family Brucellaceae based on a phylogenomic approach.</title>
        <authorList>
            <person name="Leclercq S."/>
            <person name="Cloeckaert A."/>
            <person name="Zygmunt M.S."/>
        </authorList>
    </citation>
    <scope>NUCLEOTIDE SEQUENCE [LARGE SCALE GENOMIC DNA]</scope>
    <source>
        <strain evidence="2 3">TA93</strain>
    </source>
</reference>
<gene>
    <name evidence="2" type="ORF">F9K94_15395</name>
</gene>